<comment type="caution">
    <text evidence="1">The sequence shown here is derived from an EMBL/GenBank/DDBJ whole genome shotgun (WGS) entry which is preliminary data.</text>
</comment>
<name>A0A934WQH8_9FIRM</name>
<evidence type="ECO:0000313" key="2">
    <source>
        <dbReference type="Proteomes" id="UP000633365"/>
    </source>
</evidence>
<dbReference type="AlphaFoldDB" id="A0A934WQH8"/>
<dbReference type="RefSeq" id="WP_201427085.1">
    <property type="nucleotide sequence ID" value="NZ_JAEQMG010000047.1"/>
</dbReference>
<protein>
    <submittedName>
        <fullName evidence="1">Uncharacterized protein</fullName>
    </submittedName>
</protein>
<evidence type="ECO:0000313" key="1">
    <source>
        <dbReference type="EMBL" id="MBK6087938.1"/>
    </source>
</evidence>
<dbReference type="Proteomes" id="UP000633365">
    <property type="component" value="Unassembled WGS sequence"/>
</dbReference>
<gene>
    <name evidence="1" type="ORF">JKK62_04615</name>
</gene>
<dbReference type="EMBL" id="JAEQMG010000047">
    <property type="protein sequence ID" value="MBK6087938.1"/>
    <property type="molecule type" value="Genomic_DNA"/>
</dbReference>
<dbReference type="InterPro" id="IPR027417">
    <property type="entry name" value="P-loop_NTPase"/>
</dbReference>
<accession>A0A934WQH8</accession>
<keyword evidence="2" id="KW-1185">Reference proteome</keyword>
<proteinExistence type="predicted"/>
<organism evidence="1 2">
    <name type="scientific">Ruminococcus difficilis</name>
    <dbReference type="NCBI Taxonomy" id="2763069"/>
    <lineage>
        <taxon>Bacteria</taxon>
        <taxon>Bacillati</taxon>
        <taxon>Bacillota</taxon>
        <taxon>Clostridia</taxon>
        <taxon>Eubacteriales</taxon>
        <taxon>Oscillospiraceae</taxon>
        <taxon>Ruminococcus</taxon>
    </lineage>
</organism>
<dbReference type="SUPFAM" id="SSF52540">
    <property type="entry name" value="P-loop containing nucleoside triphosphate hydrolases"/>
    <property type="match status" value="1"/>
</dbReference>
<reference evidence="1" key="1">
    <citation type="submission" date="2021-01" db="EMBL/GenBank/DDBJ databases">
        <title>Genome public.</title>
        <authorList>
            <person name="Liu C."/>
            <person name="Sun Q."/>
        </authorList>
    </citation>
    <scope>NUCLEOTIDE SEQUENCE</scope>
    <source>
        <strain evidence="1">M6</strain>
    </source>
</reference>
<sequence length="1239" mass="144797">MAIITTIKNSIRMMNQGSFQNLCDHILSKMGYNNLVSLGSQAGTQKTTKGTPDTYCIVDDNKYIFVEYTTQEKQLFNKIKSDIDKCLDEKATGIEVSRIVEILYFHTSSNLSPKQDNEIRSLCREKGVAISIYGIDWIAFNLYRDNRSLAKEYLNIQIDNNQIFEVNDFIKQNSLSDLAAPLDNEFMFRAKELSAIDDIFKIKDVVVLVGRAGAGKTRVAVEYAKKRAKNSMEKVFCIRDNALPIYEDLNYYIGSPGHYFLVVDDANQIAGLSHVLYYLTQKSKDINVKILITVRDYALMDVRKKIIEFTTFNSVIISPFSDDEIVEIVKVAVGIKNQLYLDRIAEISSGNARIAMIAGKTAKNENNLSSLTDVSTLYESYYGNAIKGVGLSDDKDLLVAFGITAFINSFHIDLLDYLNPVFEASNISKDDFLECIYRLHSFELVDICNDKAVKISEQCLSNYILKYVFYDKKLVSLSKMINAYFPINQSKTISAVNVLSNVFYSEQMIAFVEREIRTIWDDLSEINSDHFFEFVKAFYPINEMATLQLLKQRIDSEEAKKFDEKIIETKHYFNDDIISILSGFYRCKNYSLAIELLLRYYQKRPDLYQKVLEVIKQDYIFNKYSEYNDFLIEKELLRLIREYSNDWNDYAISYLFMDVAKSMLDFRFDRLVSSNNYSISYSYTVLHSGDNIIEWRCQVWDYLLEAKRNPYFKNGFRSIMRTYGRNSDENSLPIIQADCSGIFKIISECLNSGILEDCITVDEYVSFLNKHKLNGCISSEIVDVFLCSEQLHIYKTLIGDSPFLCKDYEKEIITRKQRIKALTTNSDFAAIQGVIDICNNSFFDNTYRVKKGLELFFETLYESNHYFVDAVRYYLLTNTPQNLSPELILQYLFQMIDEKDLLTFISLPTYSQKNEWLFTYYFLYPEEKITEDVLNNFYALLLDDSENSIHASCFRQILFICKFNSVKEDAFINCCKIIYRKRKDNPNLVNSFFHYMFHSYITPVDKVLELFSSNMDLLEKIYIFEVLYNEHFDNNETYFKILAAIDTEFVCRFFSTVISQSEHFRVSDISGQIQRVYEFDVYTEIFEKLAEMIVASFKYYLHELQELFETLLKDKDKEKVNMLIMFFIESHFLDENYMYCMFNAIAELEDSERITYIKAFLNQTQDIDAFKKLPVVSETYSWSGSEVPIIEKNKAFIVKLNNELHGLDFLDHKQYLEDKEKQLDDHIKEVQIREYIRGC</sequence>